<keyword evidence="7" id="KW-1185">Reference proteome</keyword>
<feature type="region of interest" description="Disordered" evidence="3">
    <location>
        <begin position="92"/>
        <end position="118"/>
    </location>
</feature>
<dbReference type="GO" id="GO:0005737">
    <property type="term" value="C:cytoplasm"/>
    <property type="evidence" value="ECO:0007669"/>
    <property type="project" value="TreeGrafter"/>
</dbReference>
<dbReference type="InterPro" id="IPR000219">
    <property type="entry name" value="DH_dom"/>
</dbReference>
<dbReference type="Gene3D" id="2.30.30.40">
    <property type="entry name" value="SH3 Domains"/>
    <property type="match status" value="1"/>
</dbReference>
<dbReference type="Pfam" id="PF00621">
    <property type="entry name" value="RhoGEF"/>
    <property type="match status" value="1"/>
</dbReference>
<organism evidence="8">
    <name type="scientific">Brugia pahangi</name>
    <name type="common">Filarial nematode worm</name>
    <dbReference type="NCBI Taxonomy" id="6280"/>
    <lineage>
        <taxon>Eukaryota</taxon>
        <taxon>Metazoa</taxon>
        <taxon>Ecdysozoa</taxon>
        <taxon>Nematoda</taxon>
        <taxon>Chromadorea</taxon>
        <taxon>Rhabditida</taxon>
        <taxon>Spirurina</taxon>
        <taxon>Spiruromorpha</taxon>
        <taxon>Filarioidea</taxon>
        <taxon>Onchocercidae</taxon>
        <taxon>Brugia</taxon>
    </lineage>
</organism>
<dbReference type="GO" id="GO:0005085">
    <property type="term" value="F:guanyl-nucleotide exchange factor activity"/>
    <property type="evidence" value="ECO:0007669"/>
    <property type="project" value="InterPro"/>
</dbReference>
<evidence type="ECO:0000313" key="6">
    <source>
        <dbReference type="EMBL" id="VDN91322.1"/>
    </source>
</evidence>
<evidence type="ECO:0000313" key="7">
    <source>
        <dbReference type="Proteomes" id="UP000278627"/>
    </source>
</evidence>
<evidence type="ECO:0000259" key="5">
    <source>
        <dbReference type="PROSITE" id="PS50010"/>
    </source>
</evidence>
<feature type="domain" description="DH" evidence="5">
    <location>
        <begin position="124"/>
        <end position="295"/>
    </location>
</feature>
<sequence>MESSSERFHEIIPSSSDNVVSTQQTSTIYARAKHAFKGRNNDELSFRKGDVITVTQQLEGGWWEGTLHSYTGWFPANYVNIISESERFLPSRNNGSPMLNGDGLSSGPTKETPLFSSDTSRQAYRKQVMKDFLEAELNYVDSVTKFSDNTLIKVKDSKKISEKDFQVLAGNLQLLITHQRELLSDIKEAAEKDATNARIGGLLLKAAPNLRHLLRLYCENHPKAVDLILRNKDLYEQLLNEIDCPLKDLISGLSRPFRHLETYPSMLNELERGMHEAHPDRGDTQRAAAVFRDIAVCFIFFGKRLNFRYVAGTPSILGLRFGSFRNYYMIIKLLNYCGALRKQKEMQLELLASGSIDGLPSEELKKLGEILYMSIVAVDDIKASSEEGLSCDRCVILFPTTLLILEITSNVNSYIMKKKISLEKLFLKKAENKTALILYNADGSSEIAMNLLSNDELQRWIEAFSCCTNLTVTDDCCDLISSFGPQKIDISDMHNMVSSVFPTVLLVNKA</sequence>
<dbReference type="STRING" id="6280.A0A0N4TNT6"/>
<dbReference type="InterPro" id="IPR035899">
    <property type="entry name" value="DBL_dom_sf"/>
</dbReference>
<feature type="compositionally biased region" description="Polar residues" evidence="3">
    <location>
        <begin position="106"/>
        <end position="118"/>
    </location>
</feature>
<dbReference type="InterPro" id="IPR011993">
    <property type="entry name" value="PH-like_dom_sf"/>
</dbReference>
<evidence type="ECO:0000259" key="4">
    <source>
        <dbReference type="PROSITE" id="PS50002"/>
    </source>
</evidence>
<dbReference type="Pfam" id="PF14604">
    <property type="entry name" value="SH3_9"/>
    <property type="match status" value="1"/>
</dbReference>
<gene>
    <name evidence="6" type="ORF">BPAG_LOCUS10136</name>
</gene>
<dbReference type="InterPro" id="IPR036028">
    <property type="entry name" value="SH3-like_dom_sf"/>
</dbReference>
<dbReference type="Gene3D" id="1.20.900.10">
    <property type="entry name" value="Dbl homology (DH) domain"/>
    <property type="match status" value="1"/>
</dbReference>
<feature type="compositionally biased region" description="Basic and acidic residues" evidence="3">
    <location>
        <begin position="1"/>
        <end position="10"/>
    </location>
</feature>
<dbReference type="Proteomes" id="UP000278627">
    <property type="component" value="Unassembled WGS sequence"/>
</dbReference>
<evidence type="ECO:0000256" key="1">
    <source>
        <dbReference type="ARBA" id="ARBA00022443"/>
    </source>
</evidence>
<evidence type="ECO:0000256" key="3">
    <source>
        <dbReference type="SAM" id="MobiDB-lite"/>
    </source>
</evidence>
<dbReference type="PRINTS" id="PR00452">
    <property type="entry name" value="SH3DOMAIN"/>
</dbReference>
<dbReference type="AlphaFoldDB" id="A0A0N4TNT6"/>
<dbReference type="Gene3D" id="2.30.29.30">
    <property type="entry name" value="Pleckstrin-homology domain (PH domain)/Phosphotyrosine-binding domain (PTB)"/>
    <property type="match status" value="1"/>
</dbReference>
<dbReference type="FunFam" id="2.30.30.40:FF:000072">
    <property type="entry name" value="Unconventional Myosin IB"/>
    <property type="match status" value="1"/>
</dbReference>
<reference evidence="8" key="1">
    <citation type="submission" date="2017-02" db="UniProtKB">
        <authorList>
            <consortium name="WormBaseParasite"/>
        </authorList>
    </citation>
    <scope>IDENTIFICATION</scope>
</reference>
<name>A0A0N4TNT6_BRUPA</name>
<dbReference type="SUPFAM" id="SSF50729">
    <property type="entry name" value="PH domain-like"/>
    <property type="match status" value="1"/>
</dbReference>
<reference evidence="6 7" key="2">
    <citation type="submission" date="2018-11" db="EMBL/GenBank/DDBJ databases">
        <authorList>
            <consortium name="Pathogen Informatics"/>
        </authorList>
    </citation>
    <scope>NUCLEOTIDE SEQUENCE [LARGE SCALE GENOMIC DNA]</scope>
</reference>
<keyword evidence="1 2" id="KW-0728">SH3 domain</keyword>
<dbReference type="GO" id="GO:0016192">
    <property type="term" value="P:vesicle-mediated transport"/>
    <property type="evidence" value="ECO:0007669"/>
    <property type="project" value="UniProtKB-ARBA"/>
</dbReference>
<dbReference type="CDD" id="cd11877">
    <property type="entry name" value="SH3_PIX"/>
    <property type="match status" value="1"/>
</dbReference>
<dbReference type="PANTHER" id="PTHR46026">
    <property type="entry name" value="RHO-TYPE GUANINE NUCLEOTIDE EXCHANGE FACTOR, ISOFORM F"/>
    <property type="match status" value="1"/>
</dbReference>
<protein>
    <submittedName>
        <fullName evidence="8">SH3 domain-containing protein</fullName>
    </submittedName>
</protein>
<feature type="compositionally biased region" description="Polar residues" evidence="3">
    <location>
        <begin position="13"/>
        <end position="23"/>
    </location>
</feature>
<accession>A0A0N4TNT6</accession>
<evidence type="ECO:0000256" key="2">
    <source>
        <dbReference type="PROSITE-ProRule" id="PRU00192"/>
    </source>
</evidence>
<dbReference type="SMART" id="SM00326">
    <property type="entry name" value="SH3"/>
    <property type="match status" value="1"/>
</dbReference>
<dbReference type="SMART" id="SM00325">
    <property type="entry name" value="RhoGEF"/>
    <property type="match status" value="1"/>
</dbReference>
<feature type="domain" description="SH3" evidence="4">
    <location>
        <begin position="25"/>
        <end position="84"/>
    </location>
</feature>
<proteinExistence type="predicted"/>
<dbReference type="SUPFAM" id="SSF48065">
    <property type="entry name" value="DBL homology domain (DH-domain)"/>
    <property type="match status" value="1"/>
</dbReference>
<dbReference type="PROSITE" id="PS50010">
    <property type="entry name" value="DH_2"/>
    <property type="match status" value="1"/>
</dbReference>
<dbReference type="SUPFAM" id="SSF50044">
    <property type="entry name" value="SH3-domain"/>
    <property type="match status" value="1"/>
</dbReference>
<dbReference type="PANTHER" id="PTHR46026:SF1">
    <property type="entry name" value="RHO-TYPE GUANINE NUCLEOTIDE EXCHANGE FACTOR, ISOFORM F"/>
    <property type="match status" value="1"/>
</dbReference>
<evidence type="ECO:0000313" key="8">
    <source>
        <dbReference type="WBParaSite" id="BPAG_0001017401-mRNA-1"/>
    </source>
</evidence>
<dbReference type="WBParaSite" id="BPAG_0001017401-mRNA-1">
    <property type="protein sequence ID" value="BPAG_0001017401-mRNA-1"/>
    <property type="gene ID" value="BPAG_0001017401"/>
</dbReference>
<dbReference type="InterPro" id="IPR001452">
    <property type="entry name" value="SH3_domain"/>
</dbReference>
<dbReference type="EMBL" id="UZAD01013177">
    <property type="protein sequence ID" value="VDN91322.1"/>
    <property type="molecule type" value="Genomic_DNA"/>
</dbReference>
<feature type="region of interest" description="Disordered" evidence="3">
    <location>
        <begin position="1"/>
        <end position="23"/>
    </location>
</feature>
<dbReference type="PROSITE" id="PS50002">
    <property type="entry name" value="SH3"/>
    <property type="match status" value="1"/>
</dbReference>